<dbReference type="EMBL" id="JBALHR010000015">
    <property type="protein sequence ID" value="MEH7829998.1"/>
    <property type="molecule type" value="Genomic_DNA"/>
</dbReference>
<keyword evidence="2" id="KW-1185">Reference proteome</keyword>
<protein>
    <submittedName>
        <fullName evidence="1">Type II toxin-antitoxin system RelE/ParE family toxin</fullName>
    </submittedName>
</protein>
<comment type="caution">
    <text evidence="1">The sequence shown here is derived from an EMBL/GenBank/DDBJ whole genome shotgun (WGS) entry which is preliminary data.</text>
</comment>
<sequence length="121" mass="13686">MSDTDWTVVFAAAAADDLALIEDHLVRAYRTFGESMPEARHRAGVRIEAIITTAERLRIAPYRGSDQSDLLPGLRNLALDNAVYWFVPDPDNRQIRVLAVFFGAQDHQRHMLVRLLQKGRG</sequence>
<dbReference type="Gene3D" id="3.30.2310.20">
    <property type="entry name" value="RelE-like"/>
    <property type="match status" value="1"/>
</dbReference>
<dbReference type="Proteomes" id="UP001431963">
    <property type="component" value="Unassembled WGS sequence"/>
</dbReference>
<evidence type="ECO:0000313" key="2">
    <source>
        <dbReference type="Proteomes" id="UP001431963"/>
    </source>
</evidence>
<name>A0ABU8BZ63_9RHOB</name>
<accession>A0ABU8BZ63</accession>
<dbReference type="RefSeq" id="WP_335425024.1">
    <property type="nucleotide sequence ID" value="NZ_JBALHR010000015.1"/>
</dbReference>
<gene>
    <name evidence="1" type="ORF">V6590_17745</name>
</gene>
<reference evidence="1" key="1">
    <citation type="submission" date="2024-02" db="EMBL/GenBank/DDBJ databases">
        <title>Genome sequences of strain Gemmobacter sp. JM10B15.</title>
        <authorList>
            <person name="Zhang M."/>
        </authorList>
    </citation>
    <scope>NUCLEOTIDE SEQUENCE</scope>
    <source>
        <strain evidence="1">JM10B15</strain>
    </source>
</reference>
<organism evidence="1 2">
    <name type="scientific">Gemmobacter denitrificans</name>
    <dbReference type="NCBI Taxonomy" id="3123040"/>
    <lineage>
        <taxon>Bacteria</taxon>
        <taxon>Pseudomonadati</taxon>
        <taxon>Pseudomonadota</taxon>
        <taxon>Alphaproteobacteria</taxon>
        <taxon>Rhodobacterales</taxon>
        <taxon>Paracoccaceae</taxon>
        <taxon>Gemmobacter</taxon>
    </lineage>
</organism>
<proteinExistence type="predicted"/>
<dbReference type="InterPro" id="IPR035093">
    <property type="entry name" value="RelE/ParE_toxin_dom_sf"/>
</dbReference>
<evidence type="ECO:0000313" key="1">
    <source>
        <dbReference type="EMBL" id="MEH7829998.1"/>
    </source>
</evidence>